<reference evidence="1 2" key="1">
    <citation type="submission" date="2018-11" db="EMBL/GenBank/DDBJ databases">
        <title>Vibrio ponticus strain CAIM 1751 pathogenic for the snapper Lutjanus guttatus.</title>
        <authorList>
            <person name="Soto-Rodriguez S."/>
            <person name="Lozano-Olvera R."/>
            <person name="Gomez-Gil B."/>
        </authorList>
    </citation>
    <scope>NUCLEOTIDE SEQUENCE [LARGE SCALE GENOMIC DNA]</scope>
    <source>
        <strain evidence="1 2">CAIM 1751</strain>
    </source>
</reference>
<dbReference type="SUPFAM" id="SSF53756">
    <property type="entry name" value="UDP-Glycosyltransferase/glycogen phosphorylase"/>
    <property type="match status" value="1"/>
</dbReference>
<keyword evidence="1" id="KW-0808">Transferase</keyword>
<comment type="caution">
    <text evidence="1">The sequence shown here is derived from an EMBL/GenBank/DDBJ whole genome shotgun (WGS) entry which is preliminary data.</text>
</comment>
<dbReference type="Gene3D" id="3.40.50.11010">
    <property type="match status" value="1"/>
</dbReference>
<dbReference type="Proteomes" id="UP000278792">
    <property type="component" value="Unassembled WGS sequence"/>
</dbReference>
<gene>
    <name evidence="1" type="ORF">EGH82_12910</name>
</gene>
<organism evidence="1 2">
    <name type="scientific">Vibrio ponticus</name>
    <dbReference type="NCBI Taxonomy" id="265668"/>
    <lineage>
        <taxon>Bacteria</taxon>
        <taxon>Pseudomonadati</taxon>
        <taxon>Pseudomonadota</taxon>
        <taxon>Gammaproteobacteria</taxon>
        <taxon>Vibrionales</taxon>
        <taxon>Vibrionaceae</taxon>
        <taxon>Vibrio</taxon>
    </lineage>
</organism>
<dbReference type="RefSeq" id="WP_123782391.1">
    <property type="nucleotide sequence ID" value="NZ_RKIK01000036.1"/>
</dbReference>
<proteinExistence type="predicted"/>
<dbReference type="EMBL" id="RKIK01000036">
    <property type="protein sequence ID" value="ROV59607.1"/>
    <property type="molecule type" value="Genomic_DNA"/>
</dbReference>
<evidence type="ECO:0000313" key="2">
    <source>
        <dbReference type="Proteomes" id="UP000278792"/>
    </source>
</evidence>
<name>A0A3N3DYK1_9VIBR</name>
<evidence type="ECO:0000313" key="1">
    <source>
        <dbReference type="EMBL" id="ROV59607.1"/>
    </source>
</evidence>
<dbReference type="GO" id="GO:0016740">
    <property type="term" value="F:transferase activity"/>
    <property type="evidence" value="ECO:0007669"/>
    <property type="project" value="UniProtKB-KW"/>
</dbReference>
<accession>A0A3N3DYK1</accession>
<dbReference type="AlphaFoldDB" id="A0A3N3DYK1"/>
<protein>
    <submittedName>
        <fullName evidence="1">Glycosyltransferase family 1 protein</fullName>
    </submittedName>
</protein>
<sequence length="376" mass="42099">MRDMIVFGEDFGGLPSSTQHLIKHLPDMGKIIWVNSIGLRQPRLTRHDCARAMTKLFASNQNRLNKPNAALADSTPANQIEVVNLRTIPAPSSMLSRKLARSMMLKQLTPILRKHKISSPILWSSLPTAADLCGHLDESGIVYYCGDDFSALAGVDHDTVREHEAKLVDKANVVFAASEKIAEMFPRCKTMLLPHGVDVELFSTPTDRAKDLPNRGKPIAGFYGSLSNWLDYPLITQVALQMPDWDFVFIGPNELQQNPLPNLNNVYYLGPKPHHSLASYSQHWQASLLPFKHNRQIEACNPLKLREYLAAGSPVIATPFPALAPYNRYINIVNDVQQMCSALNLATTKQRLPSGIVNGESWQSRSEWVRKIMELI</sequence>
<dbReference type="Gene3D" id="3.40.50.2000">
    <property type="entry name" value="Glycogen Phosphorylase B"/>
    <property type="match status" value="1"/>
</dbReference>